<evidence type="ECO:0008006" key="3">
    <source>
        <dbReference type="Google" id="ProtNLM"/>
    </source>
</evidence>
<organism evidence="1 2">
    <name type="scientific">Aquimarina addita</name>
    <dbReference type="NCBI Taxonomy" id="870485"/>
    <lineage>
        <taxon>Bacteria</taxon>
        <taxon>Pseudomonadati</taxon>
        <taxon>Bacteroidota</taxon>
        <taxon>Flavobacteriia</taxon>
        <taxon>Flavobacteriales</taxon>
        <taxon>Flavobacteriaceae</taxon>
        <taxon>Aquimarina</taxon>
    </lineage>
</organism>
<comment type="caution">
    <text evidence="1">The sequence shown here is derived from an EMBL/GenBank/DDBJ whole genome shotgun (WGS) entry which is preliminary data.</text>
</comment>
<sequence length="337" mass="39761">MKIKVISILFFICFSSVYISCKESFEKNSQNFSKKKAVPVILDDTINNRLQEKKEFIRKKLIGREHYKFIFSDDYILTINSNENTQEIEIIKKDLAINQVIEDYYETPDIWVQLYTSSENEEIVIVEGHDYYGSIFGVYMIKDLTLKKLDFLNFAQDKPEENGVKKLHAQIFRDDAYIYVDYFLGTEQLFSKKYDCKLLEVKKKNQKLTKFDVNDSLHSAKNQNYTKKEKQLFNTVWSGVYDFHLSDIEKMGELHSISYKLLIKEHQKIQIRIDGGKIKNFDCQIKKITKDSLVLRKGKSTTDLILVKKKNQYFISGQDIYMLNPPNDNYLIEKNNL</sequence>
<dbReference type="EMBL" id="BAABCW010000001">
    <property type="protein sequence ID" value="GAA4107029.1"/>
    <property type="molecule type" value="Genomic_DNA"/>
</dbReference>
<dbReference type="RefSeq" id="WP_344923938.1">
    <property type="nucleotide sequence ID" value="NZ_BAABCW010000001.1"/>
</dbReference>
<proteinExistence type="predicted"/>
<reference evidence="2" key="1">
    <citation type="journal article" date="2019" name="Int. J. Syst. Evol. Microbiol.">
        <title>The Global Catalogue of Microorganisms (GCM) 10K type strain sequencing project: providing services to taxonomists for standard genome sequencing and annotation.</title>
        <authorList>
            <consortium name="The Broad Institute Genomics Platform"/>
            <consortium name="The Broad Institute Genome Sequencing Center for Infectious Disease"/>
            <person name="Wu L."/>
            <person name="Ma J."/>
        </authorList>
    </citation>
    <scope>NUCLEOTIDE SEQUENCE [LARGE SCALE GENOMIC DNA]</scope>
    <source>
        <strain evidence="2">JCM 17106</strain>
    </source>
</reference>
<dbReference type="Proteomes" id="UP001500459">
    <property type="component" value="Unassembled WGS sequence"/>
</dbReference>
<evidence type="ECO:0000313" key="2">
    <source>
        <dbReference type="Proteomes" id="UP001500459"/>
    </source>
</evidence>
<gene>
    <name evidence="1" type="ORF">GCM10022393_01910</name>
</gene>
<evidence type="ECO:0000313" key="1">
    <source>
        <dbReference type="EMBL" id="GAA4107029.1"/>
    </source>
</evidence>
<keyword evidence="2" id="KW-1185">Reference proteome</keyword>
<accession>A0ABP7X834</accession>
<name>A0ABP7X834_9FLAO</name>
<protein>
    <recommendedName>
        <fullName evidence="3">Lipoprotein</fullName>
    </recommendedName>
</protein>